<evidence type="ECO:0000313" key="3">
    <source>
        <dbReference type="Proteomes" id="UP000663499"/>
    </source>
</evidence>
<name>A0A974XE77_9FIRM</name>
<dbReference type="AlphaFoldDB" id="A0A974XE77"/>
<feature type="transmembrane region" description="Helical" evidence="1">
    <location>
        <begin position="46"/>
        <end position="65"/>
    </location>
</feature>
<dbReference type="EMBL" id="CP071444">
    <property type="protein sequence ID" value="QSX08222.1"/>
    <property type="molecule type" value="Genomic_DNA"/>
</dbReference>
<evidence type="ECO:0000256" key="1">
    <source>
        <dbReference type="SAM" id="Phobius"/>
    </source>
</evidence>
<dbReference type="RefSeq" id="WP_207299564.1">
    <property type="nucleotide sequence ID" value="NZ_CP071444.1"/>
</dbReference>
<keyword evidence="1" id="KW-0812">Transmembrane</keyword>
<protein>
    <submittedName>
        <fullName evidence="2">Uncharacterized protein</fullName>
    </submittedName>
</protein>
<keyword evidence="1" id="KW-1133">Transmembrane helix</keyword>
<accession>A0A974XE77</accession>
<gene>
    <name evidence="2" type="ORF">J0B03_10555</name>
</gene>
<dbReference type="KEGG" id="alka:J0B03_10555"/>
<keyword evidence="3" id="KW-1185">Reference proteome</keyword>
<evidence type="ECO:0000313" key="2">
    <source>
        <dbReference type="EMBL" id="QSX08222.1"/>
    </source>
</evidence>
<reference evidence="2" key="1">
    <citation type="submission" date="2021-03" db="EMBL/GenBank/DDBJ databases">
        <title>Alkalibacter marinus sp. nov., isolated from tidal flat sediment.</title>
        <authorList>
            <person name="Namirimu T."/>
            <person name="Yang J.-A."/>
            <person name="Yang S.-H."/>
            <person name="Kim Y.-J."/>
            <person name="Kwon K.K."/>
        </authorList>
    </citation>
    <scope>NUCLEOTIDE SEQUENCE</scope>
    <source>
        <strain evidence="2">ES005</strain>
    </source>
</reference>
<proteinExistence type="predicted"/>
<feature type="transmembrane region" description="Helical" evidence="1">
    <location>
        <begin position="5"/>
        <end position="26"/>
    </location>
</feature>
<dbReference type="Proteomes" id="UP000663499">
    <property type="component" value="Chromosome"/>
</dbReference>
<organism evidence="2 3">
    <name type="scientific">Alkalibacter rhizosphaerae</name>
    <dbReference type="NCBI Taxonomy" id="2815577"/>
    <lineage>
        <taxon>Bacteria</taxon>
        <taxon>Bacillati</taxon>
        <taxon>Bacillota</taxon>
        <taxon>Clostridia</taxon>
        <taxon>Eubacteriales</taxon>
        <taxon>Eubacteriaceae</taxon>
        <taxon>Alkalibacter</taxon>
    </lineage>
</organism>
<sequence length="71" mass="8127">MKKEIVIFIVAYIVATIIRGLIFLYTGFSFNIFQDRFGLIPFLGDVMIWALSYIGVRLVIINLAVKRIKSS</sequence>
<keyword evidence="1" id="KW-0472">Membrane</keyword>